<dbReference type="GO" id="GO:0005829">
    <property type="term" value="C:cytosol"/>
    <property type="evidence" value="ECO:0007669"/>
    <property type="project" value="TreeGrafter"/>
</dbReference>
<keyword evidence="2" id="KW-0963">Cytoplasm</keyword>
<evidence type="ECO:0000256" key="1">
    <source>
        <dbReference type="ARBA" id="ARBA00004496"/>
    </source>
</evidence>
<organism evidence="6 7">
    <name type="scientific">Mytilus edulis</name>
    <name type="common">Blue mussel</name>
    <dbReference type="NCBI Taxonomy" id="6550"/>
    <lineage>
        <taxon>Eukaryota</taxon>
        <taxon>Metazoa</taxon>
        <taxon>Spiralia</taxon>
        <taxon>Lophotrochozoa</taxon>
        <taxon>Mollusca</taxon>
        <taxon>Bivalvia</taxon>
        <taxon>Autobranchia</taxon>
        <taxon>Pteriomorphia</taxon>
        <taxon>Mytilida</taxon>
        <taxon>Mytiloidea</taxon>
        <taxon>Mytilidae</taxon>
        <taxon>Mytilinae</taxon>
        <taxon>Mytilus</taxon>
    </lineage>
</organism>
<dbReference type="GO" id="GO:0031072">
    <property type="term" value="F:heat shock protein binding"/>
    <property type="evidence" value="ECO:0007669"/>
    <property type="project" value="TreeGrafter"/>
</dbReference>
<comment type="caution">
    <text evidence="6">The sequence shown here is derived from an EMBL/GenBank/DDBJ whole genome shotgun (WGS) entry which is preliminary data.</text>
</comment>
<feature type="compositionally biased region" description="Basic and acidic residues" evidence="5">
    <location>
        <begin position="203"/>
        <end position="214"/>
    </location>
</feature>
<dbReference type="InterPro" id="IPR051982">
    <property type="entry name" value="CiliaryAsmbly_MitoImport"/>
</dbReference>
<dbReference type="GO" id="GO:0005739">
    <property type="term" value="C:mitochondrion"/>
    <property type="evidence" value="ECO:0007669"/>
    <property type="project" value="TreeGrafter"/>
</dbReference>
<keyword evidence="7" id="KW-1185">Reference proteome</keyword>
<comment type="subcellular location">
    <subcellularLocation>
        <location evidence="1">Cytoplasm</location>
    </subcellularLocation>
</comment>
<evidence type="ECO:0000313" key="7">
    <source>
        <dbReference type="Proteomes" id="UP000683360"/>
    </source>
</evidence>
<sequence>MINGDFGLKTMVLKYLQHGGDKFPNLLSGFVSMSTVSDNVLFQSETTRKYDIPLTHLDYPYIEKCTDTKELERILRILRSGDEGFYPDLETFCEERIEKLNPKSRVLRKEVPLGRPGDLAKDEWKKIDTDLKTWEMDMKTTESSKKRYTDSFDDPELPPIRSGFMNGASNQSNEADAGKKSKRVTPRDYKEWDKFDIDKELDDVDKKDKKEEKKHTKSSTVVPHK</sequence>
<evidence type="ECO:0000256" key="5">
    <source>
        <dbReference type="SAM" id="MobiDB-lite"/>
    </source>
</evidence>
<accession>A0A8S3PQ80</accession>
<reference evidence="6" key="1">
    <citation type="submission" date="2021-03" db="EMBL/GenBank/DDBJ databases">
        <authorList>
            <person name="Bekaert M."/>
        </authorList>
    </citation>
    <scope>NUCLEOTIDE SEQUENCE</scope>
</reference>
<feature type="region of interest" description="Disordered" evidence="5">
    <location>
        <begin position="203"/>
        <end position="225"/>
    </location>
</feature>
<keyword evidence="3" id="KW-0677">Repeat</keyword>
<dbReference type="GO" id="GO:0006626">
    <property type="term" value="P:protein targeting to mitochondrion"/>
    <property type="evidence" value="ECO:0007669"/>
    <property type="project" value="TreeGrafter"/>
</dbReference>
<keyword evidence="4" id="KW-0802">TPR repeat</keyword>
<gene>
    <name evidence="6" type="ORF">MEDL_577</name>
</gene>
<name>A0A8S3PQ80_MYTED</name>
<dbReference type="PANTHER" id="PTHR45984:SF2">
    <property type="entry name" value="MITOCHONDRIAL IMPORT RECEPTOR SUBUNIT TOM34"/>
    <property type="match status" value="1"/>
</dbReference>
<evidence type="ECO:0000256" key="2">
    <source>
        <dbReference type="ARBA" id="ARBA00022490"/>
    </source>
</evidence>
<dbReference type="AlphaFoldDB" id="A0A8S3PQ80"/>
<evidence type="ECO:0000256" key="4">
    <source>
        <dbReference type="ARBA" id="ARBA00022803"/>
    </source>
</evidence>
<dbReference type="Proteomes" id="UP000683360">
    <property type="component" value="Unassembled WGS sequence"/>
</dbReference>
<dbReference type="OrthoDB" id="2942533at2759"/>
<protein>
    <submittedName>
        <fullName evidence="6">SPAG1</fullName>
    </submittedName>
</protein>
<feature type="region of interest" description="Disordered" evidence="5">
    <location>
        <begin position="144"/>
        <end position="185"/>
    </location>
</feature>
<dbReference type="EMBL" id="CAJPWZ010000051">
    <property type="protein sequence ID" value="CAG2184961.1"/>
    <property type="molecule type" value="Genomic_DNA"/>
</dbReference>
<evidence type="ECO:0000256" key="3">
    <source>
        <dbReference type="ARBA" id="ARBA00022737"/>
    </source>
</evidence>
<dbReference type="PANTHER" id="PTHR45984">
    <property type="entry name" value="RNA (RNA) POLYMERASE II ASSOCIATED PROTEIN HOMOLOG"/>
    <property type="match status" value="1"/>
</dbReference>
<evidence type="ECO:0000313" key="6">
    <source>
        <dbReference type="EMBL" id="CAG2184961.1"/>
    </source>
</evidence>
<proteinExistence type="predicted"/>